<protein>
    <submittedName>
        <fullName evidence="1">Uncharacterized protein</fullName>
    </submittedName>
</protein>
<organism evidence="1 2">
    <name type="scientific">Populus trichocarpa</name>
    <name type="common">Western balsam poplar</name>
    <name type="synonym">Populus balsamifera subsp. trichocarpa</name>
    <dbReference type="NCBI Taxonomy" id="3694"/>
    <lineage>
        <taxon>Eukaryota</taxon>
        <taxon>Viridiplantae</taxon>
        <taxon>Streptophyta</taxon>
        <taxon>Embryophyta</taxon>
        <taxon>Tracheophyta</taxon>
        <taxon>Spermatophyta</taxon>
        <taxon>Magnoliopsida</taxon>
        <taxon>eudicotyledons</taxon>
        <taxon>Gunneridae</taxon>
        <taxon>Pentapetalae</taxon>
        <taxon>rosids</taxon>
        <taxon>fabids</taxon>
        <taxon>Malpighiales</taxon>
        <taxon>Salicaceae</taxon>
        <taxon>Saliceae</taxon>
        <taxon>Populus</taxon>
    </lineage>
</organism>
<evidence type="ECO:0000313" key="2">
    <source>
        <dbReference type="Proteomes" id="UP000006729"/>
    </source>
</evidence>
<reference evidence="1 2" key="1">
    <citation type="journal article" date="2006" name="Science">
        <title>The genome of black cottonwood, Populus trichocarpa (Torr. &amp; Gray).</title>
        <authorList>
            <person name="Tuskan G.A."/>
            <person name="Difazio S."/>
            <person name="Jansson S."/>
            <person name="Bohlmann J."/>
            <person name="Grigoriev I."/>
            <person name="Hellsten U."/>
            <person name="Putnam N."/>
            <person name="Ralph S."/>
            <person name="Rombauts S."/>
            <person name="Salamov A."/>
            <person name="Schein J."/>
            <person name="Sterck L."/>
            <person name="Aerts A."/>
            <person name="Bhalerao R.R."/>
            <person name="Bhalerao R.P."/>
            <person name="Blaudez D."/>
            <person name="Boerjan W."/>
            <person name="Brun A."/>
            <person name="Brunner A."/>
            <person name="Busov V."/>
            <person name="Campbell M."/>
            <person name="Carlson J."/>
            <person name="Chalot M."/>
            <person name="Chapman J."/>
            <person name="Chen G.L."/>
            <person name="Cooper D."/>
            <person name="Coutinho P.M."/>
            <person name="Couturier J."/>
            <person name="Covert S."/>
            <person name="Cronk Q."/>
            <person name="Cunningham R."/>
            <person name="Davis J."/>
            <person name="Degroeve S."/>
            <person name="Dejardin A."/>
            <person name="Depamphilis C."/>
            <person name="Detter J."/>
            <person name="Dirks B."/>
            <person name="Dubchak I."/>
            <person name="Duplessis S."/>
            <person name="Ehlting J."/>
            <person name="Ellis B."/>
            <person name="Gendler K."/>
            <person name="Goodstein D."/>
            <person name="Gribskov M."/>
            <person name="Grimwood J."/>
            <person name="Groover A."/>
            <person name="Gunter L."/>
            <person name="Hamberger B."/>
            <person name="Heinze B."/>
            <person name="Helariutta Y."/>
            <person name="Henrissat B."/>
            <person name="Holligan D."/>
            <person name="Holt R."/>
            <person name="Huang W."/>
            <person name="Islam-Faridi N."/>
            <person name="Jones S."/>
            <person name="Jones-Rhoades M."/>
            <person name="Jorgensen R."/>
            <person name="Joshi C."/>
            <person name="Kangasjarvi J."/>
            <person name="Karlsson J."/>
            <person name="Kelleher C."/>
            <person name="Kirkpatrick R."/>
            <person name="Kirst M."/>
            <person name="Kohler A."/>
            <person name="Kalluri U."/>
            <person name="Larimer F."/>
            <person name="Leebens-Mack J."/>
            <person name="Leple J.C."/>
            <person name="Locascio P."/>
            <person name="Lou Y."/>
            <person name="Lucas S."/>
            <person name="Martin F."/>
            <person name="Montanini B."/>
            <person name="Napoli C."/>
            <person name="Nelson D.R."/>
            <person name="Nelson C."/>
            <person name="Nieminen K."/>
            <person name="Nilsson O."/>
            <person name="Pereda V."/>
            <person name="Peter G."/>
            <person name="Philippe R."/>
            <person name="Pilate G."/>
            <person name="Poliakov A."/>
            <person name="Razumovskaya J."/>
            <person name="Richardson P."/>
            <person name="Rinaldi C."/>
            <person name="Ritland K."/>
            <person name="Rouze P."/>
            <person name="Ryaboy D."/>
            <person name="Schmutz J."/>
            <person name="Schrader J."/>
            <person name="Segerman B."/>
            <person name="Shin H."/>
            <person name="Siddiqui A."/>
            <person name="Sterky F."/>
            <person name="Terry A."/>
            <person name="Tsai C.J."/>
            <person name="Uberbacher E."/>
            <person name="Unneberg P."/>
            <person name="Vahala J."/>
            <person name="Wall K."/>
            <person name="Wessler S."/>
            <person name="Yang G."/>
            <person name="Yin T."/>
            <person name="Douglas C."/>
            <person name="Marra M."/>
            <person name="Sandberg G."/>
            <person name="Van de Peer Y."/>
            <person name="Rokhsar D."/>
        </authorList>
    </citation>
    <scope>NUCLEOTIDE SEQUENCE [LARGE SCALE GENOMIC DNA]</scope>
    <source>
        <strain evidence="2">cv. Nisqually</strain>
    </source>
</reference>
<evidence type="ECO:0000313" key="1">
    <source>
        <dbReference type="EMBL" id="PNT17748.1"/>
    </source>
</evidence>
<keyword evidence="2" id="KW-1185">Reference proteome</keyword>
<dbReference type="Proteomes" id="UP000006729">
    <property type="component" value="Chromosome 10"/>
</dbReference>
<gene>
    <name evidence="1" type="ORF">POPTR_010G206500</name>
</gene>
<accession>A0A2K1YXI5</accession>
<sequence length="75" mass="8577">MVSRSLFLRRGVLRLYSLVILVTSSFHVAKCSISLPLGQWELVCCAGYVQIFLVTDLFTCSFPGRISQYYWRPSP</sequence>
<dbReference type="EMBL" id="CM009299">
    <property type="protein sequence ID" value="PNT17748.1"/>
    <property type="molecule type" value="Genomic_DNA"/>
</dbReference>
<dbReference type="InParanoid" id="A0A2K1YXI5"/>
<proteinExistence type="predicted"/>
<name>A0A2K1YXI5_POPTR</name>
<dbReference type="AlphaFoldDB" id="A0A2K1YXI5"/>